<reference evidence="7 8" key="1">
    <citation type="submission" date="2014-02" db="EMBL/GenBank/DDBJ databases">
        <title>The genome sequence of Colletotrichum salicis CBS 607.94.</title>
        <authorList>
            <person name="Baroncelli R."/>
            <person name="Thon M.R."/>
        </authorList>
    </citation>
    <scope>NUCLEOTIDE SEQUENCE [LARGE SCALE GENOMIC DNA]</scope>
    <source>
        <strain evidence="7 8">CBS 607.94</strain>
    </source>
</reference>
<evidence type="ECO:0000256" key="6">
    <source>
        <dbReference type="SAM" id="Phobius"/>
    </source>
</evidence>
<keyword evidence="4 6" id="KW-1133">Transmembrane helix</keyword>
<sequence>MREFVATSLTEWPKWPFTVYYFTAADSASAPARPVCANHAQPKFNLVRREDSSASRELPVLQQKGNVCLVRALALGCIADSRRMHDEGNCWLCYSIPSSATIINLEAGTGIKKQLGLSPSQWAWMLSTFSYSYLIFEPTNTILLKLFRLSRWMFILIMVCSVMSLVWRWLFILEGLPAIFLAFFAFWLPDYPESAKMLNEEERLYMKQRLAKSVPKGEAHWGFKSLKFMGRDPTLYTFSLYWICHGIGGFGVGFTLPTVIYQLGFTTTAYSQLMNIPPHVTAFLLLKHLGLYASKEVDQAMGSSRRK</sequence>
<organism evidence="7 8">
    <name type="scientific">Colletotrichum salicis</name>
    <dbReference type="NCBI Taxonomy" id="1209931"/>
    <lineage>
        <taxon>Eukaryota</taxon>
        <taxon>Fungi</taxon>
        <taxon>Dikarya</taxon>
        <taxon>Ascomycota</taxon>
        <taxon>Pezizomycotina</taxon>
        <taxon>Sordariomycetes</taxon>
        <taxon>Hypocreomycetidae</taxon>
        <taxon>Glomerellales</taxon>
        <taxon>Glomerellaceae</taxon>
        <taxon>Colletotrichum</taxon>
        <taxon>Colletotrichum acutatum species complex</taxon>
    </lineage>
</organism>
<keyword evidence="2" id="KW-0813">Transport</keyword>
<dbReference type="Gene3D" id="1.20.1250.20">
    <property type="entry name" value="MFS general substrate transporter like domains"/>
    <property type="match status" value="1"/>
</dbReference>
<evidence type="ECO:0000256" key="1">
    <source>
        <dbReference type="ARBA" id="ARBA00004141"/>
    </source>
</evidence>
<dbReference type="GO" id="GO:0016020">
    <property type="term" value="C:membrane"/>
    <property type="evidence" value="ECO:0007669"/>
    <property type="project" value="UniProtKB-SubCell"/>
</dbReference>
<accession>A0A135TBN4</accession>
<keyword evidence="8" id="KW-1185">Reference proteome</keyword>
<dbReference type="InterPro" id="IPR036259">
    <property type="entry name" value="MFS_trans_sf"/>
</dbReference>
<gene>
    <name evidence="7" type="ORF">CSAL01_08603</name>
</gene>
<dbReference type="OrthoDB" id="2985014at2759"/>
<dbReference type="EMBL" id="JFFI01002038">
    <property type="protein sequence ID" value="KXH45550.1"/>
    <property type="molecule type" value="Genomic_DNA"/>
</dbReference>
<proteinExistence type="predicted"/>
<evidence type="ECO:0000313" key="7">
    <source>
        <dbReference type="EMBL" id="KXH45550.1"/>
    </source>
</evidence>
<feature type="transmembrane region" description="Helical" evidence="6">
    <location>
        <begin position="240"/>
        <end position="264"/>
    </location>
</feature>
<evidence type="ECO:0000256" key="2">
    <source>
        <dbReference type="ARBA" id="ARBA00022448"/>
    </source>
</evidence>
<dbReference type="Proteomes" id="UP000070121">
    <property type="component" value="Unassembled WGS sequence"/>
</dbReference>
<protein>
    <submittedName>
        <fullName evidence="7">High-affinity nicotinic acid transporter</fullName>
    </submittedName>
</protein>
<dbReference type="SUPFAM" id="SSF103473">
    <property type="entry name" value="MFS general substrate transporter"/>
    <property type="match status" value="1"/>
</dbReference>
<name>A0A135TBN4_9PEZI</name>
<evidence type="ECO:0000256" key="4">
    <source>
        <dbReference type="ARBA" id="ARBA00022989"/>
    </source>
</evidence>
<feature type="transmembrane region" description="Helical" evidence="6">
    <location>
        <begin position="155"/>
        <end position="188"/>
    </location>
</feature>
<comment type="caution">
    <text evidence="7">The sequence shown here is derived from an EMBL/GenBank/DDBJ whole genome shotgun (WGS) entry which is preliminary data.</text>
</comment>
<feature type="transmembrane region" description="Helical" evidence="6">
    <location>
        <begin position="122"/>
        <end position="143"/>
    </location>
</feature>
<dbReference type="AlphaFoldDB" id="A0A135TBN4"/>
<evidence type="ECO:0000256" key="5">
    <source>
        <dbReference type="ARBA" id="ARBA00023136"/>
    </source>
</evidence>
<evidence type="ECO:0000256" key="3">
    <source>
        <dbReference type="ARBA" id="ARBA00022692"/>
    </source>
</evidence>
<dbReference type="GO" id="GO:0022857">
    <property type="term" value="F:transmembrane transporter activity"/>
    <property type="evidence" value="ECO:0007669"/>
    <property type="project" value="TreeGrafter"/>
</dbReference>
<keyword evidence="5 6" id="KW-0472">Membrane</keyword>
<comment type="subcellular location">
    <subcellularLocation>
        <location evidence="1">Membrane</location>
        <topology evidence="1">Multi-pass membrane protein</topology>
    </subcellularLocation>
</comment>
<dbReference type="PANTHER" id="PTHR43791:SF51">
    <property type="entry name" value="MAJOR FACILITATOR SUPERFAMILY (MFS) PROFILE DOMAIN-CONTAINING PROTEIN"/>
    <property type="match status" value="1"/>
</dbReference>
<evidence type="ECO:0000313" key="8">
    <source>
        <dbReference type="Proteomes" id="UP000070121"/>
    </source>
</evidence>
<keyword evidence="3 6" id="KW-0812">Transmembrane</keyword>
<dbReference type="PANTHER" id="PTHR43791">
    <property type="entry name" value="PERMEASE-RELATED"/>
    <property type="match status" value="1"/>
</dbReference>